<accession>A0A511AGZ0</accession>
<name>A0A511AGZ0_9MICO</name>
<reference evidence="1 2" key="1">
    <citation type="submission" date="2019-07" db="EMBL/GenBank/DDBJ databases">
        <title>Whole genome shotgun sequence of Microbacterium aerolatum NBRC 103071.</title>
        <authorList>
            <person name="Hosoyama A."/>
            <person name="Uohara A."/>
            <person name="Ohji S."/>
            <person name="Ichikawa N."/>
        </authorList>
    </citation>
    <scope>NUCLEOTIDE SEQUENCE [LARGE SCALE GENOMIC DNA]</scope>
    <source>
        <strain evidence="1 2">NBRC 103071</strain>
    </source>
</reference>
<organism evidence="1 2">
    <name type="scientific">Microbacterium aerolatum</name>
    <dbReference type="NCBI Taxonomy" id="153731"/>
    <lineage>
        <taxon>Bacteria</taxon>
        <taxon>Bacillati</taxon>
        <taxon>Actinomycetota</taxon>
        <taxon>Actinomycetes</taxon>
        <taxon>Micrococcales</taxon>
        <taxon>Microbacteriaceae</taxon>
        <taxon>Microbacterium</taxon>
    </lineage>
</organism>
<gene>
    <name evidence="1" type="ORF">MAE01_17890</name>
</gene>
<proteinExistence type="predicted"/>
<protein>
    <recommendedName>
        <fullName evidence="3">DUF4913 domain-containing protein</fullName>
    </recommendedName>
</protein>
<evidence type="ECO:0000313" key="2">
    <source>
        <dbReference type="Proteomes" id="UP000321225"/>
    </source>
</evidence>
<dbReference type="AlphaFoldDB" id="A0A511AGZ0"/>
<dbReference type="EMBL" id="BJUW01000007">
    <property type="protein sequence ID" value="GEK86613.1"/>
    <property type="molecule type" value="Genomic_DNA"/>
</dbReference>
<comment type="caution">
    <text evidence="1">The sequence shown here is derived from an EMBL/GenBank/DDBJ whole genome shotgun (WGS) entry which is preliminary data.</text>
</comment>
<evidence type="ECO:0008006" key="3">
    <source>
        <dbReference type="Google" id="ProtNLM"/>
    </source>
</evidence>
<keyword evidence="2" id="KW-1185">Reference proteome</keyword>
<sequence>MSDFDPADVDALLAQELSGFDPHSRHGGSAPIGGLVTNWRELTADEAAERWNALRTWVEWFTVRYNIPISVVPTCWWKHSHLVEELSALHTAHVAAFDSSDAGFGPIGWHERLAIATPRLARAYGGGCNNGHKPAKPRTWTDVTDEQEWTAWASQGHAQ</sequence>
<dbReference type="Proteomes" id="UP000321225">
    <property type="component" value="Unassembled WGS sequence"/>
</dbReference>
<evidence type="ECO:0000313" key="1">
    <source>
        <dbReference type="EMBL" id="GEK86613.1"/>
    </source>
</evidence>
<dbReference type="RefSeq" id="WP_147039225.1">
    <property type="nucleotide sequence ID" value="NZ_BJUW01000007.1"/>
</dbReference>
<dbReference type="OrthoDB" id="3535759at2"/>